<reference evidence="7 8" key="1">
    <citation type="submission" date="2020-08" db="EMBL/GenBank/DDBJ databases">
        <title>Genomic Encyclopedia of Type Strains, Phase III (KMG-III): the genomes of soil and plant-associated and newly described type strains.</title>
        <authorList>
            <person name="Whitman W."/>
        </authorList>
    </citation>
    <scope>NUCLEOTIDE SEQUENCE [LARGE SCALE GENOMIC DNA]</scope>
    <source>
        <strain evidence="7 8">CECT 3302</strain>
    </source>
</reference>
<accession>A0A7W5A401</accession>
<protein>
    <submittedName>
        <fullName evidence="7">Peptide/nickel transport system ATP-binding protein</fullName>
    </submittedName>
</protein>
<dbReference type="InterPro" id="IPR003593">
    <property type="entry name" value="AAA+_ATPase"/>
</dbReference>
<keyword evidence="2" id="KW-0813">Transport</keyword>
<feature type="domain" description="ABC transporter" evidence="6">
    <location>
        <begin position="18"/>
        <end position="260"/>
    </location>
</feature>
<evidence type="ECO:0000256" key="1">
    <source>
        <dbReference type="ARBA" id="ARBA00005417"/>
    </source>
</evidence>
<organism evidence="7 8">
    <name type="scientific">Nocardioides albus</name>
    <dbReference type="NCBI Taxonomy" id="1841"/>
    <lineage>
        <taxon>Bacteria</taxon>
        <taxon>Bacillati</taxon>
        <taxon>Actinomycetota</taxon>
        <taxon>Actinomycetes</taxon>
        <taxon>Propionibacteriales</taxon>
        <taxon>Nocardioidaceae</taxon>
        <taxon>Nocardioides</taxon>
    </lineage>
</organism>
<dbReference type="Gene3D" id="3.40.50.300">
    <property type="entry name" value="P-loop containing nucleotide triphosphate hydrolases"/>
    <property type="match status" value="1"/>
</dbReference>
<dbReference type="RefSeq" id="WP_183544620.1">
    <property type="nucleotide sequence ID" value="NZ_BMQT01000002.1"/>
</dbReference>
<dbReference type="EMBL" id="JACHXG010000004">
    <property type="protein sequence ID" value="MBB3088985.1"/>
    <property type="molecule type" value="Genomic_DNA"/>
</dbReference>
<dbReference type="PANTHER" id="PTHR43776">
    <property type="entry name" value="TRANSPORT ATP-BINDING PROTEIN"/>
    <property type="match status" value="1"/>
</dbReference>
<sequence>MVTESSVEALAPTTTPLLTIDDLVVEYPRPRGEPVRAVAEVSFDIRPAEILGLVGESGSGKSTVGMVVAGFLRACSGRLVIDGSTTEDWTSATTSGRGGVQMIFQDSSTALDLRFTVAACVGEALAGGGRIRRRHLDEAQTYLERVGLDPELGRRKPRELSGGQKQRVAIARALAAHPRLLVCDESVSALDVSVRAKILNLLIKIRREEGIAILFISHDLAVVSQLVDRVVVMRRGRVVETGDVDDVISSPTHPYTQALLAAVPRLEHGLSDAAQPTPPALGRSGLPPEEVLP</sequence>
<evidence type="ECO:0000256" key="3">
    <source>
        <dbReference type="ARBA" id="ARBA00022741"/>
    </source>
</evidence>
<dbReference type="GO" id="GO:0005524">
    <property type="term" value="F:ATP binding"/>
    <property type="evidence" value="ECO:0007669"/>
    <property type="project" value="UniProtKB-KW"/>
</dbReference>
<keyword evidence="3" id="KW-0547">Nucleotide-binding</keyword>
<evidence type="ECO:0000313" key="7">
    <source>
        <dbReference type="EMBL" id="MBB3088985.1"/>
    </source>
</evidence>
<dbReference type="GO" id="GO:0015833">
    <property type="term" value="P:peptide transport"/>
    <property type="evidence" value="ECO:0007669"/>
    <property type="project" value="InterPro"/>
</dbReference>
<gene>
    <name evidence="7" type="ORF">FHS12_001931</name>
</gene>
<dbReference type="Pfam" id="PF00005">
    <property type="entry name" value="ABC_tran"/>
    <property type="match status" value="1"/>
</dbReference>
<dbReference type="Pfam" id="PF08352">
    <property type="entry name" value="oligo_HPY"/>
    <property type="match status" value="1"/>
</dbReference>
<feature type="region of interest" description="Disordered" evidence="5">
    <location>
        <begin position="272"/>
        <end position="293"/>
    </location>
</feature>
<dbReference type="CDD" id="cd03257">
    <property type="entry name" value="ABC_NikE_OppD_transporters"/>
    <property type="match status" value="1"/>
</dbReference>
<dbReference type="PROSITE" id="PS50893">
    <property type="entry name" value="ABC_TRANSPORTER_2"/>
    <property type="match status" value="1"/>
</dbReference>
<comment type="similarity">
    <text evidence="1">Belongs to the ABC transporter superfamily.</text>
</comment>
<keyword evidence="4 7" id="KW-0067">ATP-binding</keyword>
<dbReference type="GO" id="GO:0055085">
    <property type="term" value="P:transmembrane transport"/>
    <property type="evidence" value="ECO:0007669"/>
    <property type="project" value="UniProtKB-ARBA"/>
</dbReference>
<dbReference type="InterPro" id="IPR017871">
    <property type="entry name" value="ABC_transporter-like_CS"/>
</dbReference>
<proteinExistence type="inferred from homology"/>
<keyword evidence="8" id="KW-1185">Reference proteome</keyword>
<dbReference type="AlphaFoldDB" id="A0A7W5A401"/>
<evidence type="ECO:0000256" key="5">
    <source>
        <dbReference type="SAM" id="MobiDB-lite"/>
    </source>
</evidence>
<dbReference type="InterPro" id="IPR013563">
    <property type="entry name" value="Oligopep_ABC_C"/>
</dbReference>
<comment type="caution">
    <text evidence="7">The sequence shown here is derived from an EMBL/GenBank/DDBJ whole genome shotgun (WGS) entry which is preliminary data.</text>
</comment>
<dbReference type="SUPFAM" id="SSF52540">
    <property type="entry name" value="P-loop containing nucleoside triphosphate hydrolases"/>
    <property type="match status" value="1"/>
</dbReference>
<dbReference type="PROSITE" id="PS00211">
    <property type="entry name" value="ABC_TRANSPORTER_1"/>
    <property type="match status" value="1"/>
</dbReference>
<dbReference type="SMART" id="SM00382">
    <property type="entry name" value="AAA"/>
    <property type="match status" value="1"/>
</dbReference>
<evidence type="ECO:0000256" key="4">
    <source>
        <dbReference type="ARBA" id="ARBA00022840"/>
    </source>
</evidence>
<dbReference type="InterPro" id="IPR003439">
    <property type="entry name" value="ABC_transporter-like_ATP-bd"/>
</dbReference>
<evidence type="ECO:0000256" key="2">
    <source>
        <dbReference type="ARBA" id="ARBA00022448"/>
    </source>
</evidence>
<evidence type="ECO:0000313" key="8">
    <source>
        <dbReference type="Proteomes" id="UP000577707"/>
    </source>
</evidence>
<dbReference type="Proteomes" id="UP000577707">
    <property type="component" value="Unassembled WGS sequence"/>
</dbReference>
<dbReference type="PANTHER" id="PTHR43776:SF7">
    <property type="entry name" value="D,D-DIPEPTIDE TRANSPORT ATP-BINDING PROTEIN DDPF-RELATED"/>
    <property type="match status" value="1"/>
</dbReference>
<name>A0A7W5A401_9ACTN</name>
<dbReference type="InterPro" id="IPR027417">
    <property type="entry name" value="P-loop_NTPase"/>
</dbReference>
<evidence type="ECO:0000259" key="6">
    <source>
        <dbReference type="PROSITE" id="PS50893"/>
    </source>
</evidence>
<dbReference type="InterPro" id="IPR050319">
    <property type="entry name" value="ABC_transp_ATP-bind"/>
</dbReference>
<dbReference type="GO" id="GO:0016887">
    <property type="term" value="F:ATP hydrolysis activity"/>
    <property type="evidence" value="ECO:0007669"/>
    <property type="project" value="InterPro"/>
</dbReference>